<evidence type="ECO:0000313" key="1">
    <source>
        <dbReference type="EMBL" id="JAI01062.1"/>
    </source>
</evidence>
<name>A0A0E9XF19_ANGAN</name>
<dbReference type="EMBL" id="GBXM01007516">
    <property type="protein sequence ID" value="JAI01062.1"/>
    <property type="molecule type" value="Transcribed_RNA"/>
</dbReference>
<dbReference type="AlphaFoldDB" id="A0A0E9XF19"/>
<organism evidence="1">
    <name type="scientific">Anguilla anguilla</name>
    <name type="common">European freshwater eel</name>
    <name type="synonym">Muraena anguilla</name>
    <dbReference type="NCBI Taxonomy" id="7936"/>
    <lineage>
        <taxon>Eukaryota</taxon>
        <taxon>Metazoa</taxon>
        <taxon>Chordata</taxon>
        <taxon>Craniata</taxon>
        <taxon>Vertebrata</taxon>
        <taxon>Euteleostomi</taxon>
        <taxon>Actinopterygii</taxon>
        <taxon>Neopterygii</taxon>
        <taxon>Teleostei</taxon>
        <taxon>Anguilliformes</taxon>
        <taxon>Anguillidae</taxon>
        <taxon>Anguilla</taxon>
    </lineage>
</organism>
<reference evidence="1" key="1">
    <citation type="submission" date="2014-11" db="EMBL/GenBank/DDBJ databases">
        <authorList>
            <person name="Amaro Gonzalez C."/>
        </authorList>
    </citation>
    <scope>NUCLEOTIDE SEQUENCE</scope>
</reference>
<reference evidence="1" key="2">
    <citation type="journal article" date="2015" name="Fish Shellfish Immunol.">
        <title>Early steps in the European eel (Anguilla anguilla)-Vibrio vulnificus interaction in the gills: Role of the RtxA13 toxin.</title>
        <authorList>
            <person name="Callol A."/>
            <person name="Pajuelo D."/>
            <person name="Ebbesson L."/>
            <person name="Teles M."/>
            <person name="MacKenzie S."/>
            <person name="Amaro C."/>
        </authorList>
    </citation>
    <scope>NUCLEOTIDE SEQUENCE</scope>
</reference>
<proteinExistence type="predicted"/>
<accession>A0A0E9XF19</accession>
<protein>
    <submittedName>
        <fullName evidence="1">Uncharacterized protein</fullName>
    </submittedName>
</protein>
<sequence>MFPVSAWVSSGYSGFLPQSKDMQVGPKLLVGMCVSECCVCPAIDWWPVQGVFLPLTQCTLG</sequence>